<dbReference type="GO" id="GO:0005886">
    <property type="term" value="C:plasma membrane"/>
    <property type="evidence" value="ECO:0007669"/>
    <property type="project" value="TreeGrafter"/>
</dbReference>
<evidence type="ECO:0000256" key="3">
    <source>
        <dbReference type="ARBA" id="ARBA00022670"/>
    </source>
</evidence>
<dbReference type="EMBL" id="JACIEZ010000001">
    <property type="protein sequence ID" value="MBB4063185.1"/>
    <property type="molecule type" value="Genomic_DNA"/>
</dbReference>
<keyword evidence="12" id="KW-1185">Reference proteome</keyword>
<dbReference type="InterPro" id="IPR024079">
    <property type="entry name" value="MetalloPept_cat_dom_sf"/>
</dbReference>
<evidence type="ECO:0000256" key="4">
    <source>
        <dbReference type="ARBA" id="ARBA00022723"/>
    </source>
</evidence>
<dbReference type="Pfam" id="PF01431">
    <property type="entry name" value="Peptidase_M13"/>
    <property type="match status" value="1"/>
</dbReference>
<sequence length="689" mass="76236">MFARMSRAILMASAAFVVPTLAADPAIPPVGPNELSFSVENMDGAASPAKDFYRYASGKWQDGAVRPPDRASIGMFDFMSKRLAAQLRFVIDKAVEDAASAPKGSPAQQVGDFYRSYMDFAAIDAAGMKPLAAEFAAVDAIADNRGLSQYLGHYLKVTGAPVIAAVVPSQDQLDSQKIVLYAASGDLLLPYEQLYAQPAGSKLDLALRENLRDVLLAAGYAPAEAERQANLAADLEREFHAGQMTPVERTDPRTSYIPSTVADLRRELPELDMVDIARGTGITLTDRLIKHEPRYFRELSAILKRRPLQDFKDYLKIRLIAKFKPFLGTRFDASTQAQAKLVYGISAMPPRDEQAQSALQLNAGQPLSQLYVQTWFTAETRAKAADMVSRIRTAFLNRLKTRAWLTEETRKAAVDKLERLTFKIGYPDAWIDYSAVDIRPDDIVGNVMRLTAFDVERSIAKIGKPYEHEAFADPRHTLPIIINAAYDSLINGFEVPAAILQPAAFEPERDAAVNFCRIGAVIGHEMTHGFDSQGRLFDAAGNMRDWWTAKDADAFLKEAAKLVEQGNNFELKPGLKANGALNVTENMADVGGINFAYDALMDYLREHPEENVPIDGLTPQQRCFLSWSQLWATKQTDQSLADQVLSDPHAPNAYRAVAPLKHVDAFYEAFGIKPGDPEWLAPEKRVQAW</sequence>
<evidence type="ECO:0000259" key="9">
    <source>
        <dbReference type="Pfam" id="PF01431"/>
    </source>
</evidence>
<keyword evidence="7" id="KW-0482">Metalloprotease</keyword>
<evidence type="ECO:0000313" key="12">
    <source>
        <dbReference type="Proteomes" id="UP000528286"/>
    </source>
</evidence>
<dbReference type="PRINTS" id="PR00786">
    <property type="entry name" value="NEPRILYSIN"/>
</dbReference>
<name>A0A7W6NIB1_9HYPH</name>
<comment type="similarity">
    <text evidence="2">Belongs to the peptidase M13 family.</text>
</comment>
<keyword evidence="4" id="KW-0479">Metal-binding</keyword>
<dbReference type="InterPro" id="IPR042089">
    <property type="entry name" value="Peptidase_M13_dom_2"/>
</dbReference>
<feature type="signal peptide" evidence="8">
    <location>
        <begin position="1"/>
        <end position="22"/>
    </location>
</feature>
<dbReference type="Proteomes" id="UP000528286">
    <property type="component" value="Unassembled WGS sequence"/>
</dbReference>
<accession>A0A7W6NIB1</accession>
<dbReference type="InterPro" id="IPR008753">
    <property type="entry name" value="Peptidase_M13_N"/>
</dbReference>
<dbReference type="AlphaFoldDB" id="A0A7W6NIB1"/>
<evidence type="ECO:0000256" key="5">
    <source>
        <dbReference type="ARBA" id="ARBA00022801"/>
    </source>
</evidence>
<keyword evidence="5" id="KW-0378">Hydrolase</keyword>
<dbReference type="Gene3D" id="1.10.1380.10">
    <property type="entry name" value="Neutral endopeptidase , domain2"/>
    <property type="match status" value="1"/>
</dbReference>
<organism evidence="11 12">
    <name type="scientific">Gellertiella hungarica</name>
    <dbReference type="NCBI Taxonomy" id="1572859"/>
    <lineage>
        <taxon>Bacteria</taxon>
        <taxon>Pseudomonadati</taxon>
        <taxon>Pseudomonadota</taxon>
        <taxon>Alphaproteobacteria</taxon>
        <taxon>Hyphomicrobiales</taxon>
        <taxon>Rhizobiaceae</taxon>
        <taxon>Gellertiella</taxon>
    </lineage>
</organism>
<proteinExistence type="inferred from homology"/>
<gene>
    <name evidence="11" type="ORF">GGR23_000346</name>
</gene>
<evidence type="ECO:0000256" key="7">
    <source>
        <dbReference type="ARBA" id="ARBA00023049"/>
    </source>
</evidence>
<dbReference type="PANTHER" id="PTHR11733">
    <property type="entry name" value="ZINC METALLOPROTEASE FAMILY M13 NEPRILYSIN-RELATED"/>
    <property type="match status" value="1"/>
</dbReference>
<dbReference type="RefSeq" id="WP_246364837.1">
    <property type="nucleotide sequence ID" value="NZ_JACIEZ010000001.1"/>
</dbReference>
<dbReference type="Pfam" id="PF05649">
    <property type="entry name" value="Peptidase_M13_N"/>
    <property type="match status" value="1"/>
</dbReference>
<dbReference type="Gene3D" id="3.40.390.10">
    <property type="entry name" value="Collagenase (Catalytic Domain)"/>
    <property type="match status" value="1"/>
</dbReference>
<dbReference type="GO" id="GO:0046872">
    <property type="term" value="F:metal ion binding"/>
    <property type="evidence" value="ECO:0007669"/>
    <property type="project" value="UniProtKB-KW"/>
</dbReference>
<dbReference type="GO" id="GO:0004222">
    <property type="term" value="F:metalloendopeptidase activity"/>
    <property type="evidence" value="ECO:0007669"/>
    <property type="project" value="InterPro"/>
</dbReference>
<feature type="domain" description="Peptidase M13 N-terminal" evidence="10">
    <location>
        <begin position="48"/>
        <end position="427"/>
    </location>
</feature>
<comment type="caution">
    <text evidence="11">The sequence shown here is derived from an EMBL/GenBank/DDBJ whole genome shotgun (WGS) entry which is preliminary data.</text>
</comment>
<evidence type="ECO:0000259" key="10">
    <source>
        <dbReference type="Pfam" id="PF05649"/>
    </source>
</evidence>
<keyword evidence="3" id="KW-0645">Protease</keyword>
<evidence type="ECO:0000256" key="1">
    <source>
        <dbReference type="ARBA" id="ARBA00001947"/>
    </source>
</evidence>
<dbReference type="GO" id="GO:0016485">
    <property type="term" value="P:protein processing"/>
    <property type="evidence" value="ECO:0007669"/>
    <property type="project" value="TreeGrafter"/>
</dbReference>
<dbReference type="CDD" id="cd08662">
    <property type="entry name" value="M13"/>
    <property type="match status" value="1"/>
</dbReference>
<evidence type="ECO:0000256" key="8">
    <source>
        <dbReference type="SAM" id="SignalP"/>
    </source>
</evidence>
<dbReference type="SUPFAM" id="SSF55486">
    <property type="entry name" value="Metalloproteases ('zincins'), catalytic domain"/>
    <property type="match status" value="1"/>
</dbReference>
<dbReference type="PROSITE" id="PS51885">
    <property type="entry name" value="NEPRILYSIN"/>
    <property type="match status" value="1"/>
</dbReference>
<keyword evidence="8" id="KW-0732">Signal</keyword>
<comment type="cofactor">
    <cofactor evidence="1">
        <name>Zn(2+)</name>
        <dbReference type="ChEBI" id="CHEBI:29105"/>
    </cofactor>
</comment>
<dbReference type="InterPro" id="IPR000718">
    <property type="entry name" value="Peptidase_M13"/>
</dbReference>
<evidence type="ECO:0000256" key="2">
    <source>
        <dbReference type="ARBA" id="ARBA00007357"/>
    </source>
</evidence>
<keyword evidence="6" id="KW-0862">Zinc</keyword>
<reference evidence="11 12" key="1">
    <citation type="submission" date="2020-08" db="EMBL/GenBank/DDBJ databases">
        <title>Genomic Encyclopedia of Type Strains, Phase IV (KMG-IV): sequencing the most valuable type-strain genomes for metagenomic binning, comparative biology and taxonomic classification.</title>
        <authorList>
            <person name="Goeker M."/>
        </authorList>
    </citation>
    <scope>NUCLEOTIDE SEQUENCE [LARGE SCALE GENOMIC DNA]</scope>
    <source>
        <strain evidence="11 12">DSM 29853</strain>
    </source>
</reference>
<dbReference type="PANTHER" id="PTHR11733:SF167">
    <property type="entry name" value="FI17812P1-RELATED"/>
    <property type="match status" value="1"/>
</dbReference>
<evidence type="ECO:0000256" key="6">
    <source>
        <dbReference type="ARBA" id="ARBA00022833"/>
    </source>
</evidence>
<feature type="domain" description="Peptidase M13 C-terminal" evidence="9">
    <location>
        <begin position="483"/>
        <end position="686"/>
    </location>
</feature>
<evidence type="ECO:0000313" key="11">
    <source>
        <dbReference type="EMBL" id="MBB4063185.1"/>
    </source>
</evidence>
<feature type="chain" id="PRO_5031406151" evidence="8">
    <location>
        <begin position="23"/>
        <end position="689"/>
    </location>
</feature>
<protein>
    <submittedName>
        <fullName evidence="11">Putative metalloendopeptidase</fullName>
    </submittedName>
</protein>
<dbReference type="InterPro" id="IPR018497">
    <property type="entry name" value="Peptidase_M13_C"/>
</dbReference>